<keyword evidence="2 6" id="KW-0812">Transmembrane</keyword>
<dbReference type="HOGENOM" id="CLU_050642_0_0_10"/>
<proteinExistence type="predicted"/>
<sequence length="427" mass="49829">MFNSNKDRELDKEPGWVLRNGTIFIFVMLILVLLFASFFPFNEVVEGNVMVTSDNPPAHIKAKNTGKILAINYKAGDTVIKGDILGELENNGNREDILYLKNQLKSSLGEIYSLEVLSKTFSPQLHLGSDIQLYYNTFWNNYQQLILDESLQDFNIYDEQIKAELFNQKNSIQNKKEELITMERNLEVSQNNFSRYKQLFQKGVISQLDLETTEKELLSVQRQFHLLKQEFNQLNLENSGFQNKQKLTTHSSVRNKNKLEMDLELSRQNLLNSITEWEDKYLLKSPIEGRLSFFEVWGEYQNITEGENIFTVVPLIQQNLIGKCEVPLRNSGKLKAGQKVNLKLENYPYREWGMLRARVKSISEVPKIGKNPTYIVYLDIDHLKTSYGKDLKFHQELKGTAEILLNEVTLMERVFYQFRHVLSNRKF</sequence>
<dbReference type="PRINTS" id="PR01490">
    <property type="entry name" value="RTXTOXIND"/>
</dbReference>
<evidence type="ECO:0000313" key="7">
    <source>
        <dbReference type="EMBL" id="EHQ01600.1"/>
    </source>
</evidence>
<dbReference type="RefSeq" id="WP_006987922.1">
    <property type="nucleotide sequence ID" value="NZ_JH594606.1"/>
</dbReference>
<keyword evidence="3 6" id="KW-1133">Transmembrane helix</keyword>
<dbReference type="AlphaFoldDB" id="H2BTL4"/>
<dbReference type="PANTHER" id="PTHR30386:SF26">
    <property type="entry name" value="TRANSPORT PROTEIN COMB"/>
    <property type="match status" value="1"/>
</dbReference>
<dbReference type="STRING" id="865937.Gilli_0912"/>
<dbReference type="eggNOG" id="COG1566">
    <property type="taxonomic scope" value="Bacteria"/>
</dbReference>
<comment type="subcellular location">
    <subcellularLocation>
        <location evidence="1">Membrane</location>
        <topology evidence="1">Single-pass membrane protein</topology>
    </subcellularLocation>
</comment>
<protein>
    <recommendedName>
        <fullName evidence="9">Secretion protein HlyD family protein</fullName>
    </recommendedName>
</protein>
<reference evidence="8" key="1">
    <citation type="journal article" date="2012" name="Stand. Genomic Sci.">
        <title>Genome sequence of the Antarctic rhodopsins-containing flavobacterium Gillisia limnaea type strain (R-8282(T)).</title>
        <authorList>
            <person name="Riedel T."/>
            <person name="Held B."/>
            <person name="Nolan M."/>
            <person name="Lucas S."/>
            <person name="Lapidus A."/>
            <person name="Tice H."/>
            <person name="Del Rio T.G."/>
            <person name="Cheng J.F."/>
            <person name="Han C."/>
            <person name="Tapia R."/>
            <person name="Goodwin L.A."/>
            <person name="Pitluck S."/>
            <person name="Liolios K."/>
            <person name="Mavromatis K."/>
            <person name="Pagani I."/>
            <person name="Ivanova N."/>
            <person name="Mikhailova N."/>
            <person name="Pati A."/>
            <person name="Chen A."/>
            <person name="Palaniappan K."/>
            <person name="Land M."/>
            <person name="Rohde M."/>
            <person name="Tindall B.J."/>
            <person name="Detter J.C."/>
            <person name="Goker M."/>
            <person name="Bristow J."/>
            <person name="Eisen J.A."/>
            <person name="Markowitz V."/>
            <person name="Hugenholtz P."/>
            <person name="Kyrpides N.C."/>
            <person name="Klenk H.P."/>
            <person name="Woyke T."/>
        </authorList>
    </citation>
    <scope>NUCLEOTIDE SEQUENCE [LARGE SCALE GENOMIC DNA]</scope>
    <source>
        <strain evidence="8">DSM 15749 / LMG 21470 / R-8282</strain>
    </source>
</reference>
<evidence type="ECO:0000256" key="1">
    <source>
        <dbReference type="ARBA" id="ARBA00004167"/>
    </source>
</evidence>
<dbReference type="SUPFAM" id="SSF56954">
    <property type="entry name" value="Outer membrane efflux proteins (OEP)"/>
    <property type="match status" value="1"/>
</dbReference>
<evidence type="ECO:0000256" key="3">
    <source>
        <dbReference type="ARBA" id="ARBA00022989"/>
    </source>
</evidence>
<feature type="transmembrane region" description="Helical" evidence="6">
    <location>
        <begin position="21"/>
        <end position="41"/>
    </location>
</feature>
<dbReference type="Gene3D" id="1.10.287.470">
    <property type="entry name" value="Helix hairpin bin"/>
    <property type="match status" value="1"/>
</dbReference>
<evidence type="ECO:0000256" key="5">
    <source>
        <dbReference type="SAM" id="Coils"/>
    </source>
</evidence>
<keyword evidence="5" id="KW-0175">Coiled coil</keyword>
<feature type="coiled-coil region" evidence="5">
    <location>
        <begin position="172"/>
        <end position="230"/>
    </location>
</feature>
<evidence type="ECO:0000256" key="4">
    <source>
        <dbReference type="ARBA" id="ARBA00023136"/>
    </source>
</evidence>
<name>H2BTL4_GILLR</name>
<evidence type="ECO:0000256" key="2">
    <source>
        <dbReference type="ARBA" id="ARBA00022692"/>
    </source>
</evidence>
<gene>
    <name evidence="7" type="ORF">Gilli_0912</name>
</gene>
<keyword evidence="8" id="KW-1185">Reference proteome</keyword>
<evidence type="ECO:0008006" key="9">
    <source>
        <dbReference type="Google" id="ProtNLM"/>
    </source>
</evidence>
<keyword evidence="4 6" id="KW-0472">Membrane</keyword>
<organism evidence="7 8">
    <name type="scientific">Gillisia limnaea (strain DSM 15749 / LMG 21470 / R-8282)</name>
    <dbReference type="NCBI Taxonomy" id="865937"/>
    <lineage>
        <taxon>Bacteria</taxon>
        <taxon>Pseudomonadati</taxon>
        <taxon>Bacteroidota</taxon>
        <taxon>Flavobacteriia</taxon>
        <taxon>Flavobacteriales</taxon>
        <taxon>Flavobacteriaceae</taxon>
        <taxon>Gillisia</taxon>
    </lineage>
</organism>
<evidence type="ECO:0000256" key="6">
    <source>
        <dbReference type="SAM" id="Phobius"/>
    </source>
</evidence>
<dbReference type="InterPro" id="IPR050739">
    <property type="entry name" value="MFP"/>
</dbReference>
<dbReference type="PANTHER" id="PTHR30386">
    <property type="entry name" value="MEMBRANE FUSION SUBUNIT OF EMRAB-TOLC MULTIDRUG EFFLUX PUMP"/>
    <property type="match status" value="1"/>
</dbReference>
<dbReference type="EMBL" id="JH594606">
    <property type="protein sequence ID" value="EHQ01600.1"/>
    <property type="molecule type" value="Genomic_DNA"/>
</dbReference>
<dbReference type="GO" id="GO:0016020">
    <property type="term" value="C:membrane"/>
    <property type="evidence" value="ECO:0007669"/>
    <property type="project" value="UniProtKB-SubCell"/>
</dbReference>
<dbReference type="Proteomes" id="UP000003844">
    <property type="component" value="Unassembled WGS sequence"/>
</dbReference>
<evidence type="ECO:0000313" key="8">
    <source>
        <dbReference type="Proteomes" id="UP000003844"/>
    </source>
</evidence>
<accession>H2BTL4</accession>
<dbReference type="OrthoDB" id="7057889at2"/>